<keyword evidence="3 8" id="KW-0812">Transmembrane</keyword>
<protein>
    <submittedName>
        <fullName evidence="12 13">Protein trichome birefringence-like 14 isoform X1</fullName>
    </submittedName>
</protein>
<evidence type="ECO:0000313" key="15">
    <source>
        <dbReference type="RefSeq" id="XP_010270338.1"/>
    </source>
</evidence>
<keyword evidence="4" id="KW-0735">Signal-anchor</keyword>
<dbReference type="Pfam" id="PF14416">
    <property type="entry name" value="PMR5N"/>
    <property type="match status" value="1"/>
</dbReference>
<evidence type="ECO:0000313" key="16">
    <source>
        <dbReference type="RefSeq" id="XP_010270339.1"/>
    </source>
</evidence>
<dbReference type="OMA" id="WDIAVIW"/>
<dbReference type="AlphaFoldDB" id="A0A1U8B2W2"/>
<dbReference type="GO" id="GO:0009834">
    <property type="term" value="P:plant-type secondary cell wall biogenesis"/>
    <property type="evidence" value="ECO:0000318"/>
    <property type="project" value="GO_Central"/>
</dbReference>
<dbReference type="RefSeq" id="XP_010270338.1">
    <property type="nucleotide sequence ID" value="XM_010272036.2"/>
</dbReference>
<gene>
    <name evidence="12 13 14 15 16" type="primary">LOC104606702</name>
</gene>
<sequence>MKGGNIYRLRGKLLSLTLTVLIFTTILLWAWERTPLTLLTVQEQFEMPSDPLLSIKTTEEIVEELPDAQTAGETGSGQKEQGFAEAPMPSKIASSSKERENKWDLKIVDTEKRVCNYAKGRWVSDRKRPLYSGFGCKQWLSEMWACRLTQRTDFSYEGFSWQPENCEMPEFEGSTFLRRMRDKTIAFIGDSLGRQQFQSLMCMVTSGKDAPEVEDVGGEYGLFKAPGSIRPDGWAYKFPSTNTTILYYWSASLCDLEPVNITDPATDYAMHLDRPPAFMRRNLHRFDVLVLNTGHHWNRGKLQANRWVMYVDGMPNKDRKRAQIGNAKNFTIYSVVKWLDTQLPQYPKLRAFFRTISPRHFSNGDWNTGGRCDNTTPLAGGSEVSQDESSDPVVDGAVKGTRVKILDITAISQLRDEAHISRYSIKATEGVNDCLHWCLPGIPDTWNELLYAQI</sequence>
<evidence type="ECO:0000313" key="11">
    <source>
        <dbReference type="Proteomes" id="UP000189703"/>
    </source>
</evidence>
<dbReference type="GO" id="GO:0016020">
    <property type="term" value="C:membrane"/>
    <property type="evidence" value="ECO:0007669"/>
    <property type="project" value="UniProtKB-SubCell"/>
</dbReference>
<evidence type="ECO:0000313" key="13">
    <source>
        <dbReference type="RefSeq" id="XP_010270336.1"/>
    </source>
</evidence>
<feature type="region of interest" description="Disordered" evidence="7">
    <location>
        <begin position="68"/>
        <end position="97"/>
    </location>
</feature>
<feature type="domain" description="Trichome birefringence-like C-terminal" evidence="9">
    <location>
        <begin position="168"/>
        <end position="452"/>
    </location>
</feature>
<evidence type="ECO:0000256" key="5">
    <source>
        <dbReference type="ARBA" id="ARBA00022989"/>
    </source>
</evidence>
<dbReference type="RefSeq" id="XP_010270337.1">
    <property type="nucleotide sequence ID" value="XM_010272035.2"/>
</dbReference>
<name>A0A1U8B2W2_NELNU</name>
<dbReference type="RefSeq" id="XP_010270335.1">
    <property type="nucleotide sequence ID" value="XM_010272033.2"/>
</dbReference>
<reference evidence="12 13" key="1">
    <citation type="submission" date="2025-04" db="UniProtKB">
        <authorList>
            <consortium name="RefSeq"/>
        </authorList>
    </citation>
    <scope>IDENTIFICATION</scope>
</reference>
<dbReference type="Proteomes" id="UP000189703">
    <property type="component" value="Unplaced"/>
</dbReference>
<keyword evidence="6 8" id="KW-0472">Membrane</keyword>
<comment type="subcellular location">
    <subcellularLocation>
        <location evidence="1">Membrane</location>
        <topology evidence="1">Single-pass membrane protein</topology>
    </subcellularLocation>
</comment>
<dbReference type="PANTHER" id="PTHR13533">
    <property type="entry name" value="N-ACETYLNEURAMINATE 9-O-ACETYLTRANSFERASE"/>
    <property type="match status" value="1"/>
</dbReference>
<evidence type="ECO:0000256" key="1">
    <source>
        <dbReference type="ARBA" id="ARBA00004167"/>
    </source>
</evidence>
<dbReference type="GeneID" id="104606702"/>
<dbReference type="InterPro" id="IPR025846">
    <property type="entry name" value="TBL_N"/>
</dbReference>
<organism evidence="11 14">
    <name type="scientific">Nelumbo nucifera</name>
    <name type="common">Sacred lotus</name>
    <dbReference type="NCBI Taxonomy" id="4432"/>
    <lineage>
        <taxon>Eukaryota</taxon>
        <taxon>Viridiplantae</taxon>
        <taxon>Streptophyta</taxon>
        <taxon>Embryophyta</taxon>
        <taxon>Tracheophyta</taxon>
        <taxon>Spermatophyta</taxon>
        <taxon>Magnoliopsida</taxon>
        <taxon>Proteales</taxon>
        <taxon>Nelumbonaceae</taxon>
        <taxon>Nelumbo</taxon>
    </lineage>
</organism>
<accession>A0A1U8B2W2</accession>
<feature type="region of interest" description="Disordered" evidence="7">
    <location>
        <begin position="373"/>
        <end position="393"/>
    </location>
</feature>
<dbReference type="InterPro" id="IPR026057">
    <property type="entry name" value="TBL_C"/>
</dbReference>
<evidence type="ECO:0000259" key="10">
    <source>
        <dbReference type="Pfam" id="PF14416"/>
    </source>
</evidence>
<evidence type="ECO:0000313" key="14">
    <source>
        <dbReference type="RefSeq" id="XP_010270337.1"/>
    </source>
</evidence>
<evidence type="ECO:0000256" key="6">
    <source>
        <dbReference type="ARBA" id="ARBA00023136"/>
    </source>
</evidence>
<comment type="similarity">
    <text evidence="2">Belongs to the PC-esterase family. TBL subfamily.</text>
</comment>
<dbReference type="RefSeq" id="XP_010270336.1">
    <property type="nucleotide sequence ID" value="XM_010272034.2"/>
</dbReference>
<evidence type="ECO:0000256" key="4">
    <source>
        <dbReference type="ARBA" id="ARBA00022968"/>
    </source>
</evidence>
<evidence type="ECO:0000259" key="9">
    <source>
        <dbReference type="Pfam" id="PF13839"/>
    </source>
</evidence>
<keyword evidence="11" id="KW-1185">Reference proteome</keyword>
<dbReference type="GO" id="GO:0005794">
    <property type="term" value="C:Golgi apparatus"/>
    <property type="evidence" value="ECO:0000318"/>
    <property type="project" value="GO_Central"/>
</dbReference>
<evidence type="ECO:0000256" key="2">
    <source>
        <dbReference type="ARBA" id="ARBA00007727"/>
    </source>
</evidence>
<dbReference type="KEGG" id="nnu:104606702"/>
<feature type="domain" description="Trichome birefringence-like N-terminal" evidence="10">
    <location>
        <begin position="115"/>
        <end position="167"/>
    </location>
</feature>
<proteinExistence type="inferred from homology"/>
<dbReference type="Pfam" id="PF13839">
    <property type="entry name" value="PC-Esterase"/>
    <property type="match status" value="1"/>
</dbReference>
<dbReference type="GO" id="GO:0016407">
    <property type="term" value="F:acetyltransferase activity"/>
    <property type="evidence" value="ECO:0000318"/>
    <property type="project" value="GO_Central"/>
</dbReference>
<dbReference type="GO" id="GO:0045492">
    <property type="term" value="P:xylan biosynthetic process"/>
    <property type="evidence" value="ECO:0000318"/>
    <property type="project" value="GO_Central"/>
</dbReference>
<evidence type="ECO:0000256" key="3">
    <source>
        <dbReference type="ARBA" id="ARBA00022692"/>
    </source>
</evidence>
<evidence type="ECO:0000256" key="7">
    <source>
        <dbReference type="SAM" id="MobiDB-lite"/>
    </source>
</evidence>
<dbReference type="eggNOG" id="ENOG502QRJ5">
    <property type="taxonomic scope" value="Eukaryota"/>
</dbReference>
<dbReference type="GO" id="GO:0010411">
    <property type="term" value="P:xyloglucan metabolic process"/>
    <property type="evidence" value="ECO:0000318"/>
    <property type="project" value="GO_Central"/>
</dbReference>
<dbReference type="RefSeq" id="XP_010270339.1">
    <property type="nucleotide sequence ID" value="XM_010272037.2"/>
</dbReference>
<dbReference type="PANTHER" id="PTHR13533:SF16">
    <property type="entry name" value="PROTEIN TRICHOME BIREFRINGENCE-LIKE 14-RELATED"/>
    <property type="match status" value="1"/>
</dbReference>
<dbReference type="OrthoDB" id="630188at2759"/>
<keyword evidence="5 8" id="KW-1133">Transmembrane helix</keyword>
<feature type="transmembrane region" description="Helical" evidence="8">
    <location>
        <begin position="12"/>
        <end position="31"/>
    </location>
</feature>
<evidence type="ECO:0000256" key="8">
    <source>
        <dbReference type="SAM" id="Phobius"/>
    </source>
</evidence>
<evidence type="ECO:0000313" key="12">
    <source>
        <dbReference type="RefSeq" id="XP_010270335.1"/>
    </source>
</evidence>
<dbReference type="STRING" id="4432.A0A1U8B2W2"/>